<gene>
    <name evidence="2" type="ORF">DSCA_20220</name>
</gene>
<dbReference type="AlphaFoldDB" id="A0A5K7YEZ1"/>
<dbReference type="Proteomes" id="UP000427906">
    <property type="component" value="Chromosome"/>
</dbReference>
<evidence type="ECO:0000256" key="1">
    <source>
        <dbReference type="SAM" id="SignalP"/>
    </source>
</evidence>
<dbReference type="RefSeq" id="WP_155316289.1">
    <property type="nucleotide sequence ID" value="NZ_AP021874.1"/>
</dbReference>
<name>A0A5K7YEZ1_9BACT</name>
<reference evidence="2 3" key="1">
    <citation type="submission" date="2019-11" db="EMBL/GenBank/DDBJ databases">
        <title>Comparative genomics of hydrocarbon-degrading Desulfosarcina strains.</title>
        <authorList>
            <person name="Watanabe M."/>
            <person name="Kojima H."/>
            <person name="Fukui M."/>
        </authorList>
    </citation>
    <scope>NUCLEOTIDE SEQUENCE [LARGE SCALE GENOMIC DNA]</scope>
    <source>
        <strain evidence="2 3">PL12</strain>
    </source>
</reference>
<dbReference type="KEGG" id="dalk:DSCA_20220"/>
<keyword evidence="1" id="KW-0732">Signal</keyword>
<feature type="signal peptide" evidence="1">
    <location>
        <begin position="1"/>
        <end position="25"/>
    </location>
</feature>
<accession>A0A5K7YEZ1</accession>
<evidence type="ECO:0000313" key="3">
    <source>
        <dbReference type="Proteomes" id="UP000427906"/>
    </source>
</evidence>
<dbReference type="EMBL" id="AP021874">
    <property type="protein sequence ID" value="BBO68092.1"/>
    <property type="molecule type" value="Genomic_DNA"/>
</dbReference>
<feature type="chain" id="PRO_5024362344" evidence="1">
    <location>
        <begin position="26"/>
        <end position="324"/>
    </location>
</feature>
<dbReference type="OrthoDB" id="8565395at2"/>
<keyword evidence="3" id="KW-1185">Reference proteome</keyword>
<organism evidence="2 3">
    <name type="scientific">Desulfosarcina alkanivorans</name>
    <dbReference type="NCBI Taxonomy" id="571177"/>
    <lineage>
        <taxon>Bacteria</taxon>
        <taxon>Pseudomonadati</taxon>
        <taxon>Thermodesulfobacteriota</taxon>
        <taxon>Desulfobacteria</taxon>
        <taxon>Desulfobacterales</taxon>
        <taxon>Desulfosarcinaceae</taxon>
        <taxon>Desulfosarcina</taxon>
    </lineage>
</organism>
<protein>
    <submittedName>
        <fullName evidence="2">Uncharacterized protein</fullName>
    </submittedName>
</protein>
<proteinExistence type="predicted"/>
<sequence length="324" mass="34135">MRKLIRVVLLLAALIMVFGAGYAFAFVVCGVDSDSPPEPIAGQPAGRDILEAPAGAVAIGFDEDEEPCNFYQTTALRNKYSSLGVIFSGPAALDGGGILDECGNFFVSGHSSPNFLAFNVAASFSDGGVARGPQTMSFSPTISHLQVNVGSPYAGTIRLFAFRGATQVDFDFVVGLSALQTLSVSGAGIDRVEITFTGNEFGGVLVVDDLAFVQECDYCLQDSFGYEWCLNEIKRDSVGIYMKGTCETDVATRGAEALYRWGNSALDLVAYQIDGSFAFMYNGGLGNQSQWVSAYGGTGTVVVNYCGSSQATADETEGPAPDGQ</sequence>
<evidence type="ECO:0000313" key="2">
    <source>
        <dbReference type="EMBL" id="BBO68092.1"/>
    </source>
</evidence>